<name>A0ABU7YXH6_9GAMM</name>
<evidence type="ECO:0000313" key="3">
    <source>
        <dbReference type="EMBL" id="MEG3183659.1"/>
    </source>
</evidence>
<feature type="domain" description="FAD-binding" evidence="2">
    <location>
        <begin position="31"/>
        <end position="355"/>
    </location>
</feature>
<dbReference type="RefSeq" id="WP_332615870.1">
    <property type="nucleotide sequence ID" value="NZ_JAXGFP010000003.1"/>
</dbReference>
<dbReference type="PANTHER" id="PTHR43747">
    <property type="entry name" value="FAD-BINDING PROTEIN"/>
    <property type="match status" value="1"/>
</dbReference>
<protein>
    <submittedName>
        <fullName evidence="3">NAD(P)/FAD-dependent oxidoreductase</fullName>
        <ecNumber evidence="3">1.-.-.-</ecNumber>
    </submittedName>
</protein>
<dbReference type="Proteomes" id="UP001355056">
    <property type="component" value="Unassembled WGS sequence"/>
</dbReference>
<dbReference type="SUPFAM" id="SSF51905">
    <property type="entry name" value="FAD/NAD(P)-binding domain"/>
    <property type="match status" value="1"/>
</dbReference>
<feature type="region of interest" description="Disordered" evidence="1">
    <location>
        <begin position="457"/>
        <end position="477"/>
    </location>
</feature>
<evidence type="ECO:0000313" key="4">
    <source>
        <dbReference type="Proteomes" id="UP001355056"/>
    </source>
</evidence>
<reference evidence="3 4" key="1">
    <citation type="journal article" date="2016" name="Int. J. Syst. Evol. Microbiol.">
        <title>Lysobacter erysipheiresistens sp. nov., an antagonist of powdery mildew, isolated from tobacco-cultivated soil.</title>
        <authorList>
            <person name="Xie B."/>
            <person name="Li T."/>
            <person name="Lin X."/>
            <person name="Wang C.J."/>
            <person name="Chen Y.J."/>
            <person name="Liu W.J."/>
            <person name="Zhao Z.W."/>
        </authorList>
    </citation>
    <scope>NUCLEOTIDE SEQUENCE [LARGE SCALE GENOMIC DNA]</scope>
    <source>
        <strain evidence="3 4">RS-LYSO-3</strain>
    </source>
</reference>
<dbReference type="EC" id="1.-.-.-" evidence="3"/>
<dbReference type="InterPro" id="IPR036188">
    <property type="entry name" value="FAD/NAD-bd_sf"/>
</dbReference>
<evidence type="ECO:0000256" key="1">
    <source>
        <dbReference type="SAM" id="MobiDB-lite"/>
    </source>
</evidence>
<dbReference type="Pfam" id="PF01494">
    <property type="entry name" value="FAD_binding_3"/>
    <property type="match status" value="1"/>
</dbReference>
<dbReference type="GO" id="GO:0016491">
    <property type="term" value="F:oxidoreductase activity"/>
    <property type="evidence" value="ECO:0007669"/>
    <property type="project" value="UniProtKB-KW"/>
</dbReference>
<dbReference type="Gene3D" id="3.50.50.60">
    <property type="entry name" value="FAD/NAD(P)-binding domain"/>
    <property type="match status" value="1"/>
</dbReference>
<proteinExistence type="predicted"/>
<keyword evidence="3" id="KW-0560">Oxidoreductase</keyword>
<dbReference type="EMBL" id="JAXGFP010000003">
    <property type="protein sequence ID" value="MEG3183659.1"/>
    <property type="molecule type" value="Genomic_DNA"/>
</dbReference>
<dbReference type="PANTHER" id="PTHR43747:SF1">
    <property type="entry name" value="SLR1998 PROTEIN"/>
    <property type="match status" value="1"/>
</dbReference>
<feature type="region of interest" description="Disordered" evidence="1">
    <location>
        <begin position="1"/>
        <end position="25"/>
    </location>
</feature>
<evidence type="ECO:0000259" key="2">
    <source>
        <dbReference type="Pfam" id="PF01494"/>
    </source>
</evidence>
<organism evidence="3 4">
    <name type="scientific">Novilysobacter erysipheiresistens</name>
    <dbReference type="NCBI Taxonomy" id="1749332"/>
    <lineage>
        <taxon>Bacteria</taxon>
        <taxon>Pseudomonadati</taxon>
        <taxon>Pseudomonadota</taxon>
        <taxon>Gammaproteobacteria</taxon>
        <taxon>Lysobacterales</taxon>
        <taxon>Lysobacteraceae</taxon>
        <taxon>Novilysobacter</taxon>
    </lineage>
</organism>
<comment type="caution">
    <text evidence="3">The sequence shown here is derived from an EMBL/GenBank/DDBJ whole genome shotgun (WGS) entry which is preliminary data.</text>
</comment>
<dbReference type="PRINTS" id="PR00420">
    <property type="entry name" value="RNGMNOXGNASE"/>
</dbReference>
<gene>
    <name evidence="3" type="ORF">SNE34_06520</name>
</gene>
<keyword evidence="4" id="KW-1185">Reference proteome</keyword>
<dbReference type="InterPro" id="IPR050816">
    <property type="entry name" value="Flavin-dep_Halogenase_NPB"/>
</dbReference>
<accession>A0ABU7YXH6</accession>
<sequence length="477" mass="52339">MIESASAGTETGADPAAVATRPAHPAPATPDVLVIGGGPAGSTVATLLARKGWRVTLLEKARHPRFHIGESLLPMNMPILERLGVLEQVRAIGVLKLGADFPIDDGSYNSFPFARALDPENGYAFHVKREEFDQLLFEHARSEGVDAREQVKVERVHFNDGATEVHARGPDGALQFRPRYLIDASGRDAFLGGKLGLKRRNPRHQSAALFSHYTGVERRPGDDAGNVSIIRHPFGWLWLIPLRDGVTSVGAVCSPEYLKQRRGDSEAFLQQTLDSVPAAAERMRGAVRIAPVHATGNYAYDCSAMSGPGWMLLGDAWTFVDPMFSSGVFLAMNGAERGADAVDAVLREPARERAVLAALEKQLSRGLDEFKWFIYRFTSPTMKALFARPRNVFKVEQAVVSMLAGDVFDAPAVIWRLRVFRLIYAIKAATMAPRALRGWWYRRRQAGVDFSGDTLQAEPERVDARPTTAAALTDPAQ</sequence>
<dbReference type="InterPro" id="IPR002938">
    <property type="entry name" value="FAD-bd"/>
</dbReference>